<dbReference type="PROSITE" id="PS00786">
    <property type="entry name" value="5_NUCLEOTIDASE_2"/>
    <property type="match status" value="1"/>
</dbReference>
<feature type="domain" description="5'-Nucleotidase C-terminal" evidence="5">
    <location>
        <begin position="429"/>
        <end position="608"/>
    </location>
</feature>
<keyword evidence="3" id="KW-0378">Hydrolase</keyword>
<dbReference type="Gene3D" id="3.90.780.10">
    <property type="entry name" value="5'-Nucleotidase, C-terminal domain"/>
    <property type="match status" value="1"/>
</dbReference>
<dbReference type="PRINTS" id="PR01607">
    <property type="entry name" value="APYRASEFAMLY"/>
</dbReference>
<accession>A0A2S0MEK6</accession>
<organism evidence="6 7">
    <name type="scientific">Ottowia oryzae</name>
    <dbReference type="NCBI Taxonomy" id="2109914"/>
    <lineage>
        <taxon>Bacteria</taxon>
        <taxon>Pseudomonadati</taxon>
        <taxon>Pseudomonadota</taxon>
        <taxon>Betaproteobacteria</taxon>
        <taxon>Burkholderiales</taxon>
        <taxon>Comamonadaceae</taxon>
        <taxon>Ottowia</taxon>
    </lineage>
</organism>
<dbReference type="PANTHER" id="PTHR11575">
    <property type="entry name" value="5'-NUCLEOTIDASE-RELATED"/>
    <property type="match status" value="1"/>
</dbReference>
<keyword evidence="2 3" id="KW-0732">Signal</keyword>
<evidence type="ECO:0000259" key="5">
    <source>
        <dbReference type="Pfam" id="PF02872"/>
    </source>
</evidence>
<evidence type="ECO:0000259" key="4">
    <source>
        <dbReference type="Pfam" id="PF00149"/>
    </source>
</evidence>
<sequence length="713" mass="76019">MSSCPSRPPCKPPFLPALFWPACSASLAACGGSDDDTAPTAQSATAQLALLETTDLHYYVRSYNYYSDKEDPTVGLERTATLIHQARKDFANTLLVDNGDTIQGTVLGTYEAQVAPIPPTQQLTMYKAMASLKYDAGVLGNHEFNFGLPYLSQVLGGGLDVAGVDPTIGSKATGPGFPIVTANVTSLKTGKPLIDPYVILDRQLTATQADGKAVTLPIKIGVIGVTTPGILNWDKDKLDGKISTQDGRDTVAKYVPEVRAKGADLVFVLLHGGMTAAGYNANMENPGYYITKDVPGIDGIVMGHEHNTFPDRGANPSYKFAGADNAKGTVNGVPAVMASSWGKALGVINYALKWDAGTKKWSVDTTKTDVQVRTTQTGTNPAQYVGSDQTVIAAVQTLHDKTRTYVASPIGTSDFRMNSMFAEVGNVGALQLVNQAQQAHVAKYVQANLPQYADLPVLSVTAPFKAGFSGPTDFTDVAQGTLTVAAAADLYLYDNNTINAVKVSGAQIKLWLENAANRFNQIDPAKTTDQWLLNDSKTGVQPGAAFPGYNFDVFTSPDIRYEIDVTKPKSNVNKPVAGEERIQNLTYKGQPIDAAQQFIVATNNYRANSSAPYILGTGKAFDIVWASPDANREVVLNYVKAQKTVTRASNGSTSSWRFAKTPTAGKVLFKSAKDALNVAQDAGLTNISVDRADDTGVNGGTGTYAIYRVDLGK</sequence>
<feature type="chain" id="PRO_5015375719" evidence="3">
    <location>
        <begin position="29"/>
        <end position="713"/>
    </location>
</feature>
<dbReference type="Gene3D" id="3.60.21.10">
    <property type="match status" value="1"/>
</dbReference>
<dbReference type="AlphaFoldDB" id="A0A2S0MEK6"/>
<dbReference type="SUPFAM" id="SSF55816">
    <property type="entry name" value="5'-nucleotidase (syn. UDP-sugar hydrolase), C-terminal domain"/>
    <property type="match status" value="1"/>
</dbReference>
<dbReference type="Proteomes" id="UP000239709">
    <property type="component" value="Chromosome"/>
</dbReference>
<dbReference type="InterPro" id="IPR008334">
    <property type="entry name" value="5'-Nucleotdase_C"/>
</dbReference>
<dbReference type="InterPro" id="IPR029052">
    <property type="entry name" value="Metallo-depent_PP-like"/>
</dbReference>
<gene>
    <name evidence="6" type="ORF">C6570_08065</name>
</gene>
<dbReference type="OrthoDB" id="9803927at2"/>
<evidence type="ECO:0000256" key="1">
    <source>
        <dbReference type="ARBA" id="ARBA00006654"/>
    </source>
</evidence>
<dbReference type="SUPFAM" id="SSF56300">
    <property type="entry name" value="Metallo-dependent phosphatases"/>
    <property type="match status" value="1"/>
</dbReference>
<dbReference type="InterPro" id="IPR004843">
    <property type="entry name" value="Calcineurin-like_PHP"/>
</dbReference>
<feature type="signal peptide" evidence="3">
    <location>
        <begin position="1"/>
        <end position="28"/>
    </location>
</feature>
<dbReference type="EMBL" id="CP027666">
    <property type="protein sequence ID" value="AVO34201.1"/>
    <property type="molecule type" value="Genomic_DNA"/>
</dbReference>
<dbReference type="GO" id="GO:0000166">
    <property type="term" value="F:nucleotide binding"/>
    <property type="evidence" value="ECO:0007669"/>
    <property type="project" value="UniProtKB-KW"/>
</dbReference>
<dbReference type="GO" id="GO:0030288">
    <property type="term" value="C:outer membrane-bounded periplasmic space"/>
    <property type="evidence" value="ECO:0007669"/>
    <property type="project" value="TreeGrafter"/>
</dbReference>
<dbReference type="GO" id="GO:0046872">
    <property type="term" value="F:metal ion binding"/>
    <property type="evidence" value="ECO:0007669"/>
    <property type="project" value="InterPro"/>
</dbReference>
<dbReference type="InterPro" id="IPR006179">
    <property type="entry name" value="5_nucleotidase/apyrase"/>
</dbReference>
<dbReference type="GO" id="GO:0016788">
    <property type="term" value="F:hydrolase activity, acting on ester bonds"/>
    <property type="evidence" value="ECO:0007669"/>
    <property type="project" value="InterPro"/>
</dbReference>
<dbReference type="Pfam" id="PF00149">
    <property type="entry name" value="Metallophos"/>
    <property type="match status" value="1"/>
</dbReference>
<evidence type="ECO:0000313" key="6">
    <source>
        <dbReference type="EMBL" id="AVO34201.1"/>
    </source>
</evidence>
<protein>
    <submittedName>
        <fullName evidence="6">Bifunctional 2',3'-cyclic-nucleotide 2'-phosphodiesterase/3'-nucleotidase</fullName>
    </submittedName>
</protein>
<keyword evidence="3" id="KW-0547">Nucleotide-binding</keyword>
<dbReference type="Pfam" id="PF02872">
    <property type="entry name" value="5_nucleotid_C"/>
    <property type="match status" value="1"/>
</dbReference>
<dbReference type="KEGG" id="otk:C6570_08065"/>
<reference evidence="6 7" key="1">
    <citation type="submission" date="2018-03" db="EMBL/GenBank/DDBJ databases">
        <title>Genome sequencing of Ottowia sp.</title>
        <authorList>
            <person name="Kim S.-J."/>
            <person name="Heo J."/>
            <person name="Kwon S.-W."/>
        </authorList>
    </citation>
    <scope>NUCLEOTIDE SEQUENCE [LARGE SCALE GENOMIC DNA]</scope>
    <source>
        <strain evidence="6 7">KADR8-3</strain>
    </source>
</reference>
<keyword evidence="7" id="KW-1185">Reference proteome</keyword>
<dbReference type="InterPro" id="IPR006146">
    <property type="entry name" value="5'-Nucleotdase_CS"/>
</dbReference>
<evidence type="ECO:0000256" key="2">
    <source>
        <dbReference type="ARBA" id="ARBA00022729"/>
    </source>
</evidence>
<dbReference type="PROSITE" id="PS51257">
    <property type="entry name" value="PROKAR_LIPOPROTEIN"/>
    <property type="match status" value="1"/>
</dbReference>
<comment type="similarity">
    <text evidence="1 3">Belongs to the 5'-nucleotidase family.</text>
</comment>
<name>A0A2S0MEK6_9BURK</name>
<evidence type="ECO:0000256" key="3">
    <source>
        <dbReference type="RuleBase" id="RU362119"/>
    </source>
</evidence>
<dbReference type="GO" id="GO:0009166">
    <property type="term" value="P:nucleotide catabolic process"/>
    <property type="evidence" value="ECO:0007669"/>
    <property type="project" value="InterPro"/>
</dbReference>
<feature type="domain" description="Calcineurin-like phosphoesterase" evidence="4">
    <location>
        <begin position="52"/>
        <end position="307"/>
    </location>
</feature>
<dbReference type="NCBIfam" id="NF006938">
    <property type="entry name" value="PRK09420.1"/>
    <property type="match status" value="1"/>
</dbReference>
<evidence type="ECO:0000313" key="7">
    <source>
        <dbReference type="Proteomes" id="UP000239709"/>
    </source>
</evidence>
<dbReference type="InterPro" id="IPR036907">
    <property type="entry name" value="5'-Nucleotdase_C_sf"/>
</dbReference>
<proteinExistence type="inferred from homology"/>
<dbReference type="PANTHER" id="PTHR11575:SF6">
    <property type="entry name" value="2',3'-CYCLIC-NUCLEOTIDE 2'-PHOSPHODIESTERASE_3'-NUCLEOTIDASE"/>
    <property type="match status" value="1"/>
</dbReference>